<accession>A0A7W7W352</accession>
<dbReference type="Proteomes" id="UP000523007">
    <property type="component" value="Unassembled WGS sequence"/>
</dbReference>
<proteinExistence type="predicted"/>
<dbReference type="Pfam" id="PF13556">
    <property type="entry name" value="HTH_30"/>
    <property type="match status" value="1"/>
</dbReference>
<evidence type="ECO:0000259" key="1">
    <source>
        <dbReference type="Pfam" id="PF13556"/>
    </source>
</evidence>
<organism evidence="2 3">
    <name type="scientific">Lipingzhangella halophila</name>
    <dbReference type="NCBI Taxonomy" id="1783352"/>
    <lineage>
        <taxon>Bacteria</taxon>
        <taxon>Bacillati</taxon>
        <taxon>Actinomycetota</taxon>
        <taxon>Actinomycetes</taxon>
        <taxon>Streptosporangiales</taxon>
        <taxon>Nocardiopsidaceae</taxon>
        <taxon>Lipingzhangella</taxon>
    </lineage>
</organism>
<feature type="domain" description="PucR C-terminal helix-turn-helix" evidence="1">
    <location>
        <begin position="2"/>
        <end position="55"/>
    </location>
</feature>
<dbReference type="InterPro" id="IPR025736">
    <property type="entry name" value="PucR_C-HTH_dom"/>
</dbReference>
<dbReference type="InterPro" id="IPR042070">
    <property type="entry name" value="PucR_C-HTH_sf"/>
</dbReference>
<dbReference type="EMBL" id="JACHJT010000001">
    <property type="protein sequence ID" value="MBB4931454.1"/>
    <property type="molecule type" value="Genomic_DNA"/>
</dbReference>
<evidence type="ECO:0000313" key="2">
    <source>
        <dbReference type="EMBL" id="MBB4931454.1"/>
    </source>
</evidence>
<dbReference type="RefSeq" id="WP_221445451.1">
    <property type="nucleotide sequence ID" value="NZ_JACHJT010000001.1"/>
</dbReference>
<keyword evidence="3" id="KW-1185">Reference proteome</keyword>
<sequence>MLRECLRHGGHKTRVARSAHLSRATLYDRLAAIEELLDVDLSDPETVTSLHVAVMAHEMRQ</sequence>
<name>A0A7W7W352_9ACTN</name>
<protein>
    <submittedName>
        <fullName evidence="2">DNA-binding PucR family transcriptional regulator</fullName>
    </submittedName>
</protein>
<keyword evidence="2" id="KW-0238">DNA-binding</keyword>
<reference evidence="2 3" key="1">
    <citation type="submission" date="2020-08" db="EMBL/GenBank/DDBJ databases">
        <title>Sequencing the genomes of 1000 actinobacteria strains.</title>
        <authorList>
            <person name="Klenk H.-P."/>
        </authorList>
    </citation>
    <scope>NUCLEOTIDE SEQUENCE [LARGE SCALE GENOMIC DNA]</scope>
    <source>
        <strain evidence="2 3">DSM 102030</strain>
    </source>
</reference>
<dbReference type="GO" id="GO:0003677">
    <property type="term" value="F:DNA binding"/>
    <property type="evidence" value="ECO:0007669"/>
    <property type="project" value="UniProtKB-KW"/>
</dbReference>
<evidence type="ECO:0000313" key="3">
    <source>
        <dbReference type="Proteomes" id="UP000523007"/>
    </source>
</evidence>
<comment type="caution">
    <text evidence="2">The sequence shown here is derived from an EMBL/GenBank/DDBJ whole genome shotgun (WGS) entry which is preliminary data.</text>
</comment>
<dbReference type="Gene3D" id="1.10.10.2840">
    <property type="entry name" value="PucR C-terminal helix-turn-helix domain"/>
    <property type="match status" value="1"/>
</dbReference>
<gene>
    <name evidence="2" type="ORF">F4561_002274</name>
</gene>
<dbReference type="AlphaFoldDB" id="A0A7W7W352"/>